<keyword evidence="4" id="KW-1185">Reference proteome</keyword>
<dbReference type="Gene3D" id="2.30.320.10">
    <property type="entry name" value="YwqG-like"/>
    <property type="match status" value="1"/>
</dbReference>
<dbReference type="Pfam" id="PF09234">
    <property type="entry name" value="DUF1963"/>
    <property type="match status" value="1"/>
</dbReference>
<dbReference type="PANTHER" id="PTHR36436:SF6">
    <property type="entry name" value="SLL5081 PROTEIN"/>
    <property type="match status" value="1"/>
</dbReference>
<dbReference type="KEGG" id="age:AA314_04099"/>
<reference evidence="2 4" key="2">
    <citation type="submission" date="2018-08" db="EMBL/GenBank/DDBJ databases">
        <title>Genomic Encyclopedia of Archaeal and Bacterial Type Strains, Phase II (KMG-II): from individual species to whole genera.</title>
        <authorList>
            <person name="Goeker M."/>
        </authorList>
    </citation>
    <scope>NUCLEOTIDE SEQUENCE [LARGE SCALE GENOMIC DNA]</scope>
    <source>
        <strain evidence="2 4">DSM 2261</strain>
    </source>
</reference>
<dbReference type="InterPro" id="IPR015315">
    <property type="entry name" value="DUF1963"/>
</dbReference>
<organism evidence="1 3">
    <name type="scientific">Archangium gephyra</name>
    <dbReference type="NCBI Taxonomy" id="48"/>
    <lineage>
        <taxon>Bacteria</taxon>
        <taxon>Pseudomonadati</taxon>
        <taxon>Myxococcota</taxon>
        <taxon>Myxococcia</taxon>
        <taxon>Myxococcales</taxon>
        <taxon>Cystobacterineae</taxon>
        <taxon>Archangiaceae</taxon>
        <taxon>Archangium</taxon>
    </lineage>
</organism>
<reference evidence="1 3" key="1">
    <citation type="submission" date="2015-05" db="EMBL/GenBank/DDBJ databases">
        <title>Genome assembly of Archangium gephyra DSM 2261.</title>
        <authorList>
            <person name="Sharma G."/>
            <person name="Subramanian S."/>
        </authorList>
    </citation>
    <scope>NUCLEOTIDE SEQUENCE [LARGE SCALE GENOMIC DNA]</scope>
    <source>
        <strain evidence="1 3">DSM 2261</strain>
    </source>
</reference>
<dbReference type="Proteomes" id="UP000035579">
    <property type="component" value="Chromosome"/>
</dbReference>
<dbReference type="EMBL" id="CP011509">
    <property type="protein sequence ID" value="AKJ02473.1"/>
    <property type="molecule type" value="Genomic_DNA"/>
</dbReference>
<evidence type="ECO:0000313" key="4">
    <source>
        <dbReference type="Proteomes" id="UP000256345"/>
    </source>
</evidence>
<dbReference type="SUPFAM" id="SSF103032">
    <property type="entry name" value="Hypothetical protein YwqG"/>
    <property type="match status" value="1"/>
</dbReference>
<dbReference type="InterPro" id="IPR035948">
    <property type="entry name" value="YwqG-like_sf"/>
</dbReference>
<name>A0AAC8TE48_9BACT</name>
<dbReference type="AlphaFoldDB" id="A0AAC8TE48"/>
<accession>A0AAC8TE48</accession>
<evidence type="ECO:0000313" key="3">
    <source>
        <dbReference type="Proteomes" id="UP000035579"/>
    </source>
</evidence>
<dbReference type="RefSeq" id="WP_047856783.1">
    <property type="nucleotide sequence ID" value="NZ_CP011509.1"/>
</dbReference>
<dbReference type="EMBL" id="QUMU01000008">
    <property type="protein sequence ID" value="REG28604.1"/>
    <property type="molecule type" value="Genomic_DNA"/>
</dbReference>
<sequence>MGPSDKSDDAAKAEAILKALEPWRNKHRRTAWLPQVKNGPGPAHGSRFGGLPWLPSGESHPACGNCKRPLRLLLQLNLLSLPEEVRQRLGPGLLQAFYCEHEDCEQECDGWSPFSEAHRLRIIDVGHGNMAAPAGKPFPPKEISGWKQAEDLPSAAEHEELGLDFDYDFEANTVRIRCAELGLDAPPIGIHDLEAETVANASMGDKLLGWPHWIQGVEYPECPQCKTRMEYVFQIDSEHNLPLMWGDLGTAHITRCPNHPEVLALGWACG</sequence>
<dbReference type="PANTHER" id="PTHR36436">
    <property type="entry name" value="SLL5081 PROTEIN"/>
    <property type="match status" value="1"/>
</dbReference>
<protein>
    <submittedName>
        <fullName evidence="2">Uncharacterized protein YwqG</fullName>
    </submittedName>
</protein>
<evidence type="ECO:0000313" key="1">
    <source>
        <dbReference type="EMBL" id="AKJ02473.1"/>
    </source>
</evidence>
<evidence type="ECO:0000313" key="2">
    <source>
        <dbReference type="EMBL" id="REG28604.1"/>
    </source>
</evidence>
<proteinExistence type="predicted"/>
<dbReference type="Proteomes" id="UP000256345">
    <property type="component" value="Unassembled WGS sequence"/>
</dbReference>
<gene>
    <name evidence="1" type="ORF">AA314_04099</name>
    <name evidence="2" type="ORF">ATI61_108137</name>
</gene>